<reference evidence="3" key="1">
    <citation type="submission" date="2021-03" db="EMBL/GenBank/DDBJ databases">
        <title>Acanthopleuribacteraceae sp. M133.</title>
        <authorList>
            <person name="Wang G."/>
        </authorList>
    </citation>
    <scope>NUCLEOTIDE SEQUENCE</scope>
    <source>
        <strain evidence="3">M133</strain>
    </source>
</reference>
<dbReference type="Proteomes" id="UP000663929">
    <property type="component" value="Chromosome"/>
</dbReference>
<evidence type="ECO:0000313" key="4">
    <source>
        <dbReference type="Proteomes" id="UP000663929"/>
    </source>
</evidence>
<evidence type="ECO:0000256" key="1">
    <source>
        <dbReference type="SAM" id="Coils"/>
    </source>
</evidence>
<dbReference type="EMBL" id="CP071793">
    <property type="protein sequence ID" value="QTD51403.1"/>
    <property type="molecule type" value="Genomic_DNA"/>
</dbReference>
<keyword evidence="1" id="KW-0175">Coiled coil</keyword>
<organism evidence="3 4">
    <name type="scientific">Sulfidibacter corallicola</name>
    <dbReference type="NCBI Taxonomy" id="2818388"/>
    <lineage>
        <taxon>Bacteria</taxon>
        <taxon>Pseudomonadati</taxon>
        <taxon>Acidobacteriota</taxon>
        <taxon>Holophagae</taxon>
        <taxon>Acanthopleuribacterales</taxon>
        <taxon>Acanthopleuribacteraceae</taxon>
        <taxon>Sulfidibacter</taxon>
    </lineage>
</organism>
<protein>
    <submittedName>
        <fullName evidence="3">Uncharacterized protein</fullName>
    </submittedName>
</protein>
<dbReference type="AlphaFoldDB" id="A0A8A4TPC7"/>
<sequence length="130" mass="14583">MSQDLSSELYQALVLNAIQPLPPTSFLGIEPPNDHLVLHHLISTHLVGRESIEKLLNDFSERAQNLKSQMEKDDRDKCDHSLMKKSNMRESRELTLKNTLVPFPCVFAAGPKQGKYHSFQSPSLEAGGRG</sequence>
<name>A0A8A4TPC7_SULCO</name>
<evidence type="ECO:0000313" key="3">
    <source>
        <dbReference type="EMBL" id="QTD51403.1"/>
    </source>
</evidence>
<proteinExistence type="predicted"/>
<dbReference type="RefSeq" id="WP_237381531.1">
    <property type="nucleotide sequence ID" value="NZ_CP071793.1"/>
</dbReference>
<keyword evidence="4" id="KW-1185">Reference proteome</keyword>
<feature type="coiled-coil region" evidence="1">
    <location>
        <begin position="49"/>
        <end position="76"/>
    </location>
</feature>
<dbReference type="KEGG" id="scor:J3U87_02945"/>
<accession>A0A8A4TPC7</accession>
<gene>
    <name evidence="3" type="ORF">J3U87_02945</name>
</gene>
<evidence type="ECO:0000256" key="2">
    <source>
        <dbReference type="SAM" id="MobiDB-lite"/>
    </source>
</evidence>
<feature type="region of interest" description="Disordered" evidence="2">
    <location>
        <begin position="111"/>
        <end position="130"/>
    </location>
</feature>